<dbReference type="EMBL" id="HBIJ01013585">
    <property type="protein sequence ID" value="CAE0368437.1"/>
    <property type="molecule type" value="Transcribed_RNA"/>
</dbReference>
<proteinExistence type="predicted"/>
<evidence type="ECO:0000313" key="2">
    <source>
        <dbReference type="EMBL" id="CAE0368437.1"/>
    </source>
</evidence>
<dbReference type="SUPFAM" id="SSF102405">
    <property type="entry name" value="MCP/YpsA-like"/>
    <property type="match status" value="1"/>
</dbReference>
<keyword evidence="1" id="KW-0732">Signal</keyword>
<accession>A0A7S3JXN3</accession>
<protein>
    <submittedName>
        <fullName evidence="2">Uncharacterized protein</fullName>
    </submittedName>
</protein>
<feature type="signal peptide" evidence="1">
    <location>
        <begin position="1"/>
        <end position="19"/>
    </location>
</feature>
<dbReference type="AlphaFoldDB" id="A0A7S3JXN3"/>
<evidence type="ECO:0000256" key="1">
    <source>
        <dbReference type="SAM" id="SignalP"/>
    </source>
</evidence>
<name>A0A7S3JXN3_9STRA</name>
<feature type="chain" id="PRO_5031380591" evidence="1">
    <location>
        <begin position="20"/>
        <end position="247"/>
    </location>
</feature>
<sequence length="247" mass="28045">MMLCRIQRCLLLMLGLSWSFTQDQCTTPRILADRKIIQRRRRFHLFATSSSRREDNTRALSLERQSVKLKPETLSVGDPQLKSKREIGIEDMLRELREIQGQGPRGYCILGTRHCSYLHQQIIELLSYALVLSENHVYTSGASGTNAAAIRGALRAENPDLLTVVLPQSLDKQPDEARELVQKVKNVVEMPQNDFLPLEVASRICNRRLISLADQLVAFAFHSSHTVVEAANEAEDMDKIVTIMYLD</sequence>
<reference evidence="2" key="1">
    <citation type="submission" date="2021-01" db="EMBL/GenBank/DDBJ databases">
        <authorList>
            <person name="Corre E."/>
            <person name="Pelletier E."/>
            <person name="Niang G."/>
            <person name="Scheremetjew M."/>
            <person name="Finn R."/>
            <person name="Kale V."/>
            <person name="Holt S."/>
            <person name="Cochrane G."/>
            <person name="Meng A."/>
            <person name="Brown T."/>
            <person name="Cohen L."/>
        </authorList>
    </citation>
    <scope>NUCLEOTIDE SEQUENCE</scope>
    <source>
        <strain evidence="2">CCMP1510</strain>
    </source>
</reference>
<gene>
    <name evidence="2" type="ORF">ALAG00032_LOCUS9200</name>
</gene>
<organism evidence="2">
    <name type="scientific">Aureoumbra lagunensis</name>
    <dbReference type="NCBI Taxonomy" id="44058"/>
    <lineage>
        <taxon>Eukaryota</taxon>
        <taxon>Sar</taxon>
        <taxon>Stramenopiles</taxon>
        <taxon>Ochrophyta</taxon>
        <taxon>Pelagophyceae</taxon>
        <taxon>Pelagomonadales</taxon>
        <taxon>Aureoumbra</taxon>
    </lineage>
</organism>
<dbReference type="Gene3D" id="3.40.50.450">
    <property type="match status" value="1"/>
</dbReference>